<evidence type="ECO:0000259" key="2">
    <source>
        <dbReference type="Pfam" id="PF07727"/>
    </source>
</evidence>
<proteinExistence type="predicted"/>
<feature type="domain" description="Reverse transcriptase Ty1/copia-type" evidence="2">
    <location>
        <begin position="103"/>
        <end position="204"/>
    </location>
</feature>
<keyword evidence="1" id="KW-1133">Transmembrane helix</keyword>
<reference evidence="3" key="1">
    <citation type="journal article" date="2019" name="Sci. Rep.">
        <title>Draft genome of Tanacetum cinerariifolium, the natural source of mosquito coil.</title>
        <authorList>
            <person name="Yamashiro T."/>
            <person name="Shiraishi A."/>
            <person name="Satake H."/>
            <person name="Nakayama K."/>
        </authorList>
    </citation>
    <scope>NUCLEOTIDE SEQUENCE</scope>
</reference>
<dbReference type="Pfam" id="PF07727">
    <property type="entry name" value="RVT_2"/>
    <property type="match status" value="1"/>
</dbReference>
<dbReference type="EMBL" id="BKCJ010005410">
    <property type="protein sequence ID" value="GEU66586.1"/>
    <property type="molecule type" value="Genomic_DNA"/>
</dbReference>
<organism evidence="3">
    <name type="scientific">Tanacetum cinerariifolium</name>
    <name type="common">Dalmatian daisy</name>
    <name type="synonym">Chrysanthemum cinerariifolium</name>
    <dbReference type="NCBI Taxonomy" id="118510"/>
    <lineage>
        <taxon>Eukaryota</taxon>
        <taxon>Viridiplantae</taxon>
        <taxon>Streptophyta</taxon>
        <taxon>Embryophyta</taxon>
        <taxon>Tracheophyta</taxon>
        <taxon>Spermatophyta</taxon>
        <taxon>Magnoliopsida</taxon>
        <taxon>eudicotyledons</taxon>
        <taxon>Gunneridae</taxon>
        <taxon>Pentapetalae</taxon>
        <taxon>asterids</taxon>
        <taxon>campanulids</taxon>
        <taxon>Asterales</taxon>
        <taxon>Asteraceae</taxon>
        <taxon>Asteroideae</taxon>
        <taxon>Anthemideae</taxon>
        <taxon>Anthemidinae</taxon>
        <taxon>Tanacetum</taxon>
    </lineage>
</organism>
<evidence type="ECO:0000256" key="1">
    <source>
        <dbReference type="SAM" id="Phobius"/>
    </source>
</evidence>
<keyword evidence="1" id="KW-0472">Membrane</keyword>
<feature type="transmembrane region" description="Helical" evidence="1">
    <location>
        <begin position="296"/>
        <end position="319"/>
    </location>
</feature>
<protein>
    <submittedName>
        <fullName evidence="3">Retrovirus-related Pol polyprotein from transposon TNT 1-94</fullName>
    </submittedName>
</protein>
<dbReference type="InterPro" id="IPR013103">
    <property type="entry name" value="RVT_2"/>
</dbReference>
<sequence>MASNHISSDPASQCLMTALEHGGLSPVSQHQVNVPLAYETVTTSINELDMLFSLMFDEYFNGASPVVSKSLVVSTTDAPDNRQQQNTTPSTSTVVAADIEHCYHNKAHLVTKGYSQVEGIDFKESFALVARLEAVRIFIAYDAHKSFLVYQMDVKIAFLNGPLKEEVYMNQPDGFVDPHHPKKVYRLKKALYGLKQAPRAWSANWYSVPTKNNSTIPFSTFSFMKCYLTSMCLVRECWTGLHEMDMAAFESQYIDKDTYSAFAKDIEVQSCFLDDQLNNLSPPRNCMPPDWCGGDVVVVVAVVVVSVSAVGVLVVVWVARDGE</sequence>
<name>A0A6L2LXS4_TANCI</name>
<gene>
    <name evidence="3" type="ORF">Tci_038564</name>
</gene>
<comment type="caution">
    <text evidence="3">The sequence shown here is derived from an EMBL/GenBank/DDBJ whole genome shotgun (WGS) entry which is preliminary data.</text>
</comment>
<evidence type="ECO:0000313" key="3">
    <source>
        <dbReference type="EMBL" id="GEU66586.1"/>
    </source>
</evidence>
<accession>A0A6L2LXS4</accession>
<dbReference type="AlphaFoldDB" id="A0A6L2LXS4"/>
<keyword evidence="1" id="KW-0812">Transmembrane</keyword>